<evidence type="ECO:0000256" key="2">
    <source>
        <dbReference type="ARBA" id="ARBA00022824"/>
    </source>
</evidence>
<dbReference type="GO" id="GO:0005789">
    <property type="term" value="C:endoplasmic reticulum membrane"/>
    <property type="evidence" value="ECO:0007669"/>
    <property type="project" value="UniProtKB-SubCell"/>
</dbReference>
<dbReference type="GO" id="GO:0012507">
    <property type="term" value="C:ER to Golgi transport vesicle membrane"/>
    <property type="evidence" value="ECO:0007669"/>
    <property type="project" value="UniProtKB-SubCell"/>
</dbReference>
<comment type="similarity">
    <text evidence="6">Belongs to the VMA21 family.</text>
</comment>
<dbReference type="Proteomes" id="UP000799436">
    <property type="component" value="Unassembled WGS sequence"/>
</dbReference>
<sequence>MATQRRVHATEKTAIDTDAAHNAAPSNITPAVPSSVIAKLLGFTFAMITFPIGSYFLAVNTIFNGNATYAGGLAAIVANVVLIGYCIVAFQDDKSEREANEAERKKSR</sequence>
<dbReference type="GO" id="GO:0070072">
    <property type="term" value="P:vacuolar proton-transporting V-type ATPase complex assembly"/>
    <property type="evidence" value="ECO:0007669"/>
    <property type="project" value="UniProtKB-UniRule"/>
</dbReference>
<keyword evidence="3 6" id="KW-1133">Transmembrane helix</keyword>
<organism evidence="7 8">
    <name type="scientific">Teratosphaeria nubilosa</name>
    <dbReference type="NCBI Taxonomy" id="161662"/>
    <lineage>
        <taxon>Eukaryota</taxon>
        <taxon>Fungi</taxon>
        <taxon>Dikarya</taxon>
        <taxon>Ascomycota</taxon>
        <taxon>Pezizomycotina</taxon>
        <taxon>Dothideomycetes</taxon>
        <taxon>Dothideomycetidae</taxon>
        <taxon>Mycosphaerellales</taxon>
        <taxon>Teratosphaeriaceae</taxon>
        <taxon>Teratosphaeria</taxon>
    </lineage>
</organism>
<protein>
    <submittedName>
        <fullName evidence="7">Uncharacterized protein</fullName>
    </submittedName>
</protein>
<keyword evidence="4 6" id="KW-0472">Membrane</keyword>
<dbReference type="Pfam" id="PF09446">
    <property type="entry name" value="VMA21"/>
    <property type="match status" value="1"/>
</dbReference>
<dbReference type="InterPro" id="IPR019013">
    <property type="entry name" value="Vma21"/>
</dbReference>
<keyword evidence="8" id="KW-1185">Reference proteome</keyword>
<proteinExistence type="inferred from homology"/>
<gene>
    <name evidence="7" type="ORF">EJ03DRAFT_281423</name>
</gene>
<keyword evidence="1 6" id="KW-0812">Transmembrane</keyword>
<feature type="transmembrane region" description="Helical" evidence="6">
    <location>
        <begin position="40"/>
        <end position="63"/>
    </location>
</feature>
<feature type="short sequence motif" description="Prevents secretion from ER" evidence="6">
    <location>
        <begin position="105"/>
        <end position="108"/>
    </location>
</feature>
<evidence type="ECO:0000313" key="7">
    <source>
        <dbReference type="EMBL" id="KAF2764768.1"/>
    </source>
</evidence>
<dbReference type="PANTHER" id="PTHR31792">
    <property type="entry name" value="VACUOLAR ATPASE ASSEMBLY INTEGRAL MEMBRANE PROTEIN VMA21"/>
    <property type="match status" value="1"/>
</dbReference>
<feature type="transmembrane region" description="Helical" evidence="6">
    <location>
        <begin position="69"/>
        <end position="90"/>
    </location>
</feature>
<evidence type="ECO:0000313" key="8">
    <source>
        <dbReference type="Proteomes" id="UP000799436"/>
    </source>
</evidence>
<evidence type="ECO:0000256" key="3">
    <source>
        <dbReference type="ARBA" id="ARBA00022989"/>
    </source>
</evidence>
<keyword evidence="5 6" id="KW-0968">Cytoplasmic vesicle</keyword>
<dbReference type="OrthoDB" id="160405at2759"/>
<dbReference type="AlphaFoldDB" id="A0A6G1KX69"/>
<dbReference type="EMBL" id="ML995910">
    <property type="protein sequence ID" value="KAF2764768.1"/>
    <property type="molecule type" value="Genomic_DNA"/>
</dbReference>
<comment type="function">
    <text evidence="6">Required for the assembly of the V0 complex of the vacuolar ATPase (V-ATPase) in the endoplasmic reticulum.</text>
</comment>
<name>A0A6G1KX69_9PEZI</name>
<dbReference type="HAMAP" id="MF_03058">
    <property type="entry name" value="VMA21"/>
    <property type="match status" value="1"/>
</dbReference>
<comment type="subcellular location">
    <subcellularLocation>
        <location evidence="6">Endoplasmic reticulum membrane</location>
        <topology evidence="6">Multi-pass membrane protein</topology>
    </subcellularLocation>
    <subcellularLocation>
        <location evidence="6">Endoplasmic reticulum-Golgi intermediate compartment membrane</location>
        <topology evidence="6">Multi-pass membrane protein</topology>
    </subcellularLocation>
    <subcellularLocation>
        <location evidence="6">Cytoplasmic vesicle</location>
        <location evidence="6">COPII-coated vesicle membrane</location>
        <topology evidence="6">Multi-pass membrane protein</topology>
    </subcellularLocation>
</comment>
<accession>A0A6G1KX69</accession>
<reference evidence="7" key="1">
    <citation type="journal article" date="2020" name="Stud. Mycol.">
        <title>101 Dothideomycetes genomes: a test case for predicting lifestyles and emergence of pathogens.</title>
        <authorList>
            <person name="Haridas S."/>
            <person name="Albert R."/>
            <person name="Binder M."/>
            <person name="Bloem J."/>
            <person name="Labutti K."/>
            <person name="Salamov A."/>
            <person name="Andreopoulos B."/>
            <person name="Baker S."/>
            <person name="Barry K."/>
            <person name="Bills G."/>
            <person name="Bluhm B."/>
            <person name="Cannon C."/>
            <person name="Castanera R."/>
            <person name="Culley D."/>
            <person name="Daum C."/>
            <person name="Ezra D."/>
            <person name="Gonzalez J."/>
            <person name="Henrissat B."/>
            <person name="Kuo A."/>
            <person name="Liang C."/>
            <person name="Lipzen A."/>
            <person name="Lutzoni F."/>
            <person name="Magnuson J."/>
            <person name="Mondo S."/>
            <person name="Nolan M."/>
            <person name="Ohm R."/>
            <person name="Pangilinan J."/>
            <person name="Park H.-J."/>
            <person name="Ramirez L."/>
            <person name="Alfaro M."/>
            <person name="Sun H."/>
            <person name="Tritt A."/>
            <person name="Yoshinaga Y."/>
            <person name="Zwiers L.-H."/>
            <person name="Turgeon B."/>
            <person name="Goodwin S."/>
            <person name="Spatafora J."/>
            <person name="Crous P."/>
            <person name="Grigoriev I."/>
        </authorList>
    </citation>
    <scope>NUCLEOTIDE SEQUENCE</scope>
    <source>
        <strain evidence="7">CBS 116005</strain>
    </source>
</reference>
<dbReference type="PANTHER" id="PTHR31792:SF3">
    <property type="entry name" value="VACUOLAR ATPASE ASSEMBLY INTEGRAL MEMBRANE PROTEIN VMA21"/>
    <property type="match status" value="1"/>
</dbReference>
<dbReference type="GO" id="GO:0033116">
    <property type="term" value="C:endoplasmic reticulum-Golgi intermediate compartment membrane"/>
    <property type="evidence" value="ECO:0007669"/>
    <property type="project" value="UniProtKB-SubCell"/>
</dbReference>
<evidence type="ECO:0000256" key="4">
    <source>
        <dbReference type="ARBA" id="ARBA00023136"/>
    </source>
</evidence>
<keyword evidence="2 6" id="KW-0256">Endoplasmic reticulum</keyword>
<evidence type="ECO:0000256" key="1">
    <source>
        <dbReference type="ARBA" id="ARBA00022692"/>
    </source>
</evidence>
<evidence type="ECO:0000256" key="5">
    <source>
        <dbReference type="ARBA" id="ARBA00023329"/>
    </source>
</evidence>
<evidence type="ECO:0000256" key="6">
    <source>
        <dbReference type="HAMAP-Rule" id="MF_03058"/>
    </source>
</evidence>